<reference evidence="1 2" key="1">
    <citation type="journal article" date="2016" name="Genome Announc.">
        <title>Draft Genome Sequence of the Thermotolerant Cyanobacterium Desertifilum sp. IPPAS B-1220.</title>
        <authorList>
            <person name="Mironov K.S."/>
            <person name="Sinetova M.A."/>
            <person name="Bolatkhan K."/>
            <person name="Zayadan B.K."/>
            <person name="Ustinova V.V."/>
            <person name="Kupriyanova E.V."/>
            <person name="Skrypnik A.N."/>
            <person name="Gogoleva N.E."/>
            <person name="Gogolev Y.V."/>
            <person name="Los D.A."/>
        </authorList>
    </citation>
    <scope>NUCLEOTIDE SEQUENCE [LARGE SCALE GENOMIC DNA]</scope>
    <source>
        <strain evidence="1 2">IPPAS B-1220</strain>
    </source>
</reference>
<evidence type="ECO:0000313" key="2">
    <source>
        <dbReference type="Proteomes" id="UP000095472"/>
    </source>
</evidence>
<dbReference type="Proteomes" id="UP000095472">
    <property type="component" value="Chromosome"/>
</dbReference>
<keyword evidence="2" id="KW-1185">Reference proteome</keyword>
<name>A0ACD5GRD6_9CYAN</name>
<gene>
    <name evidence="1" type="ORF">BH720_027025</name>
</gene>
<accession>A0ACD5GRD6</accession>
<protein>
    <submittedName>
        <fullName evidence="1">Uncharacterized protein</fullName>
    </submittedName>
</protein>
<organism evidence="1 2">
    <name type="scientific">Desertifilum tharense IPPAS B-1220</name>
    <dbReference type="NCBI Taxonomy" id="1781255"/>
    <lineage>
        <taxon>Bacteria</taxon>
        <taxon>Bacillati</taxon>
        <taxon>Cyanobacteriota</taxon>
        <taxon>Cyanophyceae</taxon>
        <taxon>Desertifilales</taxon>
        <taxon>Desertifilaceae</taxon>
        <taxon>Desertifilum</taxon>
    </lineage>
</organism>
<dbReference type="EMBL" id="CP182909">
    <property type="protein sequence ID" value="XPM63066.1"/>
    <property type="molecule type" value="Genomic_DNA"/>
</dbReference>
<proteinExistence type="predicted"/>
<sequence length="263" mass="28550">MRSLPVYYLAPNAPWGAEGAIAAVEEDGKTAQLWLGGLPASTIEAYGVNSILTVAQTVEDAQPVELQIRSREGLTVKAKLRNSETTEPFALQPGQLVQESVRMVPRHQSLTVVISTELERIERVDATSAFASIPHVSTTVTGESVQPADCLFSKVKEADLVKIAATSAKSEGSYGLFSPSQVLIANTIGEKEEAVKTAVRRIVPQLEALRAAKLLRQTDNLGSSRLRVKAVLEMAAPREQILIQRQPIRTQNPDRTAAGKFRQ</sequence>
<evidence type="ECO:0000313" key="1">
    <source>
        <dbReference type="EMBL" id="XPM63066.1"/>
    </source>
</evidence>